<protein>
    <submittedName>
        <fullName evidence="2">PhnB protein</fullName>
    </submittedName>
</protein>
<dbReference type="OrthoDB" id="9795306at2"/>
<evidence type="ECO:0000313" key="2">
    <source>
        <dbReference type="EMBL" id="SMC29881.1"/>
    </source>
</evidence>
<organism evidence="2 3">
    <name type="scientific">Andreprevotia lacus DSM 23236</name>
    <dbReference type="NCBI Taxonomy" id="1121001"/>
    <lineage>
        <taxon>Bacteria</taxon>
        <taxon>Pseudomonadati</taxon>
        <taxon>Pseudomonadota</taxon>
        <taxon>Betaproteobacteria</taxon>
        <taxon>Neisseriales</taxon>
        <taxon>Chitinibacteraceae</taxon>
        <taxon>Andreprevotia</taxon>
    </lineage>
</organism>
<dbReference type="RefSeq" id="WP_084093126.1">
    <property type="nucleotide sequence ID" value="NZ_FWXD01000049.1"/>
</dbReference>
<name>A0A1W1Y264_9NEIS</name>
<dbReference type="PANTHER" id="PTHR33990:SF1">
    <property type="entry name" value="PROTEIN YJDN"/>
    <property type="match status" value="1"/>
</dbReference>
<dbReference type="Gene3D" id="3.10.180.10">
    <property type="entry name" value="2,3-Dihydroxybiphenyl 1,2-Dioxygenase, domain 1"/>
    <property type="match status" value="1"/>
</dbReference>
<dbReference type="SUPFAM" id="SSF54593">
    <property type="entry name" value="Glyoxalase/Bleomycin resistance protein/Dihydroxybiphenyl dioxygenase"/>
    <property type="match status" value="1"/>
</dbReference>
<dbReference type="Proteomes" id="UP000192761">
    <property type="component" value="Unassembled WGS sequence"/>
</dbReference>
<feature type="domain" description="PhnB-like" evidence="1">
    <location>
        <begin position="3"/>
        <end position="132"/>
    </location>
</feature>
<dbReference type="EMBL" id="FWXD01000049">
    <property type="protein sequence ID" value="SMC29881.1"/>
    <property type="molecule type" value="Genomic_DNA"/>
</dbReference>
<dbReference type="CDD" id="cd06588">
    <property type="entry name" value="PhnB_like"/>
    <property type="match status" value="1"/>
</dbReference>
<dbReference type="Pfam" id="PF06983">
    <property type="entry name" value="3-dmu-9_3-mt"/>
    <property type="match status" value="1"/>
</dbReference>
<dbReference type="AlphaFoldDB" id="A0A1W1Y264"/>
<sequence length="142" mass="15267">MNKLNVYLTFNGDCGEAMRFYAEALSGELHLMTVGESPVAEQVPAANANLIMHACLTIPQGNFMASDWMEGCGVAYEGKKGFSLNLTYPTVEEATKRFNALSAGGQITMPFGQTFWAEASGMVTDRFGTPWIVNGGKILGAD</sequence>
<gene>
    <name evidence="2" type="ORF">SAMN02745857_04223</name>
</gene>
<evidence type="ECO:0000313" key="3">
    <source>
        <dbReference type="Proteomes" id="UP000192761"/>
    </source>
</evidence>
<proteinExistence type="predicted"/>
<dbReference type="STRING" id="1121001.SAMN02745857_04223"/>
<keyword evidence="3" id="KW-1185">Reference proteome</keyword>
<dbReference type="PANTHER" id="PTHR33990">
    <property type="entry name" value="PROTEIN YJDN-RELATED"/>
    <property type="match status" value="1"/>
</dbReference>
<reference evidence="2 3" key="1">
    <citation type="submission" date="2017-04" db="EMBL/GenBank/DDBJ databases">
        <authorList>
            <person name="Afonso C.L."/>
            <person name="Miller P.J."/>
            <person name="Scott M.A."/>
            <person name="Spackman E."/>
            <person name="Goraichik I."/>
            <person name="Dimitrov K.M."/>
            <person name="Suarez D.L."/>
            <person name="Swayne D.E."/>
        </authorList>
    </citation>
    <scope>NUCLEOTIDE SEQUENCE [LARGE SCALE GENOMIC DNA]</scope>
    <source>
        <strain evidence="2 3">DSM 23236</strain>
    </source>
</reference>
<accession>A0A1W1Y264</accession>
<evidence type="ECO:0000259" key="1">
    <source>
        <dbReference type="Pfam" id="PF06983"/>
    </source>
</evidence>
<dbReference type="InterPro" id="IPR028973">
    <property type="entry name" value="PhnB-like"/>
</dbReference>
<dbReference type="InterPro" id="IPR029068">
    <property type="entry name" value="Glyas_Bleomycin-R_OHBP_Dase"/>
</dbReference>